<dbReference type="SUPFAM" id="SSF49777">
    <property type="entry name" value="PEBP-like"/>
    <property type="match status" value="1"/>
</dbReference>
<evidence type="ECO:0000256" key="1">
    <source>
        <dbReference type="ARBA" id="ARBA00004173"/>
    </source>
</evidence>
<dbReference type="FunFam" id="3.90.280.10:FF:000004">
    <property type="entry name" value="Mitochondrial large ribosomal subunit YmL35"/>
    <property type="match status" value="1"/>
</dbReference>
<organism evidence="7 8">
    <name type="scientific">Talaromyces pinophilus</name>
    <name type="common">Penicillium pinophilum</name>
    <dbReference type="NCBI Taxonomy" id="128442"/>
    <lineage>
        <taxon>Eukaryota</taxon>
        <taxon>Fungi</taxon>
        <taxon>Dikarya</taxon>
        <taxon>Ascomycota</taxon>
        <taxon>Pezizomycotina</taxon>
        <taxon>Eurotiomycetes</taxon>
        <taxon>Eurotiomycetidae</taxon>
        <taxon>Eurotiales</taxon>
        <taxon>Trichocomaceae</taxon>
        <taxon>Talaromyces</taxon>
        <taxon>Talaromyces sect. Talaromyces</taxon>
    </lineage>
</organism>
<dbReference type="PANTHER" id="PTHR11362">
    <property type="entry name" value="PHOSPHATIDYLETHANOLAMINE-BINDING PROTEIN"/>
    <property type="match status" value="1"/>
</dbReference>
<keyword evidence="8" id="KW-1185">Reference proteome</keyword>
<proteinExistence type="inferred from homology"/>
<evidence type="ECO:0000256" key="4">
    <source>
        <dbReference type="ARBA" id="ARBA00038016"/>
    </source>
</evidence>
<evidence type="ECO:0000256" key="3">
    <source>
        <dbReference type="ARBA" id="ARBA00037226"/>
    </source>
</evidence>
<feature type="region of interest" description="Disordered" evidence="6">
    <location>
        <begin position="70"/>
        <end position="89"/>
    </location>
</feature>
<dbReference type="Proteomes" id="UP000053095">
    <property type="component" value="Unassembled WGS sequence"/>
</dbReference>
<dbReference type="EMBL" id="DF933811">
    <property type="protein sequence ID" value="GAM34568.1"/>
    <property type="molecule type" value="Genomic_DNA"/>
</dbReference>
<dbReference type="PANTHER" id="PTHR11362:SF82">
    <property type="entry name" value="PHOSPHATIDYLETHANOLAMINE-BINDING PROTEIN 4"/>
    <property type="match status" value="1"/>
</dbReference>
<dbReference type="FunFam" id="1.20.58.1180:FF:000001">
    <property type="entry name" value="Mitochondrial large ribosomal subunit YmL35"/>
    <property type="match status" value="1"/>
</dbReference>
<name>A0A6V8GZS8_TALPI</name>
<accession>A0A6V8GZS8</accession>
<comment type="similarity">
    <text evidence="4">Belongs to the phosphatidylethanolamine-binding protein family. Mitochondrion-specific ribosomal protein mL38 subfamily.</text>
</comment>
<comment type="function">
    <text evidence="3">Component of the mitochondrial ribosome (mitoribosome), a dedicated translation machinery responsible for the synthesis of mitochondrial genome-encoded proteins, including at least some of the essential transmembrane subunits of the mitochondrial respiratory chain. The mitoribosomes are attached to the mitochondrial inner membrane and translation products are cotranslationally integrated into the membrane.</text>
</comment>
<dbReference type="Gene3D" id="3.90.280.10">
    <property type="entry name" value="PEBP-like"/>
    <property type="match status" value="1"/>
</dbReference>
<evidence type="ECO:0000313" key="8">
    <source>
        <dbReference type="Proteomes" id="UP000053095"/>
    </source>
</evidence>
<dbReference type="Pfam" id="PF01161">
    <property type="entry name" value="PBP"/>
    <property type="match status" value="1"/>
</dbReference>
<comment type="caution">
    <text evidence="7">The sequence shown here is derived from an EMBL/GenBank/DDBJ whole genome shotgun (WGS) entry which is preliminary data.</text>
</comment>
<dbReference type="CDD" id="cd00866">
    <property type="entry name" value="PEBP_euk"/>
    <property type="match status" value="1"/>
</dbReference>
<dbReference type="Gene3D" id="1.20.58.1180">
    <property type="match status" value="1"/>
</dbReference>
<feature type="region of interest" description="Disordered" evidence="6">
    <location>
        <begin position="1"/>
        <end position="20"/>
    </location>
</feature>
<dbReference type="AlphaFoldDB" id="A0A6V8GZS8"/>
<protein>
    <recommendedName>
        <fullName evidence="5">Large ribosomal subunit protein mL38</fullName>
    </recommendedName>
</protein>
<dbReference type="InterPro" id="IPR035810">
    <property type="entry name" value="PEBP_euk"/>
</dbReference>
<reference evidence="8" key="1">
    <citation type="journal article" date="2015" name="Genome Announc.">
        <title>Draft genome sequence of Talaromyces cellulolyticus strain Y-94, a source of lignocellulosic biomass-degrading enzymes.</title>
        <authorList>
            <person name="Fujii T."/>
            <person name="Koike H."/>
            <person name="Sawayama S."/>
            <person name="Yano S."/>
            <person name="Inoue H."/>
        </authorList>
    </citation>
    <scope>NUCLEOTIDE SEQUENCE [LARGE SCALE GENOMIC DNA]</scope>
    <source>
        <strain evidence="8">Y-94</strain>
    </source>
</reference>
<dbReference type="InterPro" id="IPR036610">
    <property type="entry name" value="PEBP-like_sf"/>
</dbReference>
<dbReference type="InterPro" id="IPR008914">
    <property type="entry name" value="PEBP"/>
</dbReference>
<evidence type="ECO:0000313" key="7">
    <source>
        <dbReference type="EMBL" id="GAM34568.1"/>
    </source>
</evidence>
<keyword evidence="2" id="KW-0496">Mitochondrion</keyword>
<dbReference type="GO" id="GO:0005739">
    <property type="term" value="C:mitochondrion"/>
    <property type="evidence" value="ECO:0007669"/>
    <property type="project" value="UniProtKB-SubCell"/>
</dbReference>
<comment type="subcellular location">
    <subcellularLocation>
        <location evidence="1">Mitochondrion</location>
    </subcellularLocation>
</comment>
<evidence type="ECO:0000256" key="2">
    <source>
        <dbReference type="ARBA" id="ARBA00023128"/>
    </source>
</evidence>
<evidence type="ECO:0000256" key="5">
    <source>
        <dbReference type="ARBA" id="ARBA00039444"/>
    </source>
</evidence>
<sequence length="446" mass="50831">MSTSQVDFRQSHKLHKHQTTYSTTYRGTMSHCEVASKPLLWYLRQSSNKISLSSLQSKRLFQTTAVSHDEAPVENKPLPFHKNPDPALVSSPRLERKLMKSGVSPIGSRRRRAALQGSENIPFELLPYQCFQEARKVLQSDREDKLKDIAKEQARIDRLRALSDEQAGGANVKRSKLGAMEKHLENLKVWADINDPMVKRKFEDGEGDMNLPVYRHLADKKWREYRRLIIIQRITQMNVIPDVLPACDPTIDVKLYFDGKAISPGSFVDSRLSMSAPKLNVQSFEAGQKLVTIAVVNPDIPNVEKNGFDYQCHYLAVNVPISPTDTHVDLANLPETAEILLPWLPPAAQKGAPYHRLSFFVMEQKNNQPLDAAALKNGLERFDFRLRALQSKYHLKPVGAALFRTQWDENTDAVMKELGMDVAGLELRRKRVEPLPYKRRNPSSFR</sequence>
<gene>
    <name evidence="7" type="ORF">TCE0_015r02232</name>
</gene>
<evidence type="ECO:0000256" key="6">
    <source>
        <dbReference type="SAM" id="MobiDB-lite"/>
    </source>
</evidence>